<evidence type="ECO:0000256" key="1">
    <source>
        <dbReference type="SAM" id="MobiDB-lite"/>
    </source>
</evidence>
<dbReference type="EMBL" id="LR798231">
    <property type="protein sequence ID" value="CAB5208891.1"/>
    <property type="molecule type" value="Genomic_DNA"/>
</dbReference>
<proteinExistence type="predicted"/>
<feature type="compositionally biased region" description="Basic residues" evidence="1">
    <location>
        <begin position="55"/>
        <end position="85"/>
    </location>
</feature>
<name>A0A6J5KYK7_9CAUD</name>
<accession>A0A6J5KYK7</accession>
<organism evidence="2">
    <name type="scientific">uncultured Caudovirales phage</name>
    <dbReference type="NCBI Taxonomy" id="2100421"/>
    <lineage>
        <taxon>Viruses</taxon>
        <taxon>Duplodnaviria</taxon>
        <taxon>Heunggongvirae</taxon>
        <taxon>Uroviricota</taxon>
        <taxon>Caudoviricetes</taxon>
        <taxon>Peduoviridae</taxon>
        <taxon>Maltschvirus</taxon>
        <taxon>Maltschvirus maltsch</taxon>
    </lineage>
</organism>
<reference evidence="2" key="1">
    <citation type="submission" date="2020-04" db="EMBL/GenBank/DDBJ databases">
        <authorList>
            <person name="Chiriac C."/>
            <person name="Salcher M."/>
            <person name="Ghai R."/>
            <person name="Kavagutti S V."/>
        </authorList>
    </citation>
    <scope>NUCLEOTIDE SEQUENCE</scope>
</reference>
<protein>
    <submittedName>
        <fullName evidence="2">Uncharacterized protein</fullName>
    </submittedName>
</protein>
<evidence type="ECO:0000313" key="3">
    <source>
        <dbReference type="EMBL" id="CAB5208891.1"/>
    </source>
</evidence>
<sequence length="85" mass="9061">MLSFIKKIFGMGGCKADASCCEAPYKVETPSSTNYEDIKPQAVVLTPASEAKPTKAPKAKAPAKAKKPTVKKATTRKPRTPKAPK</sequence>
<dbReference type="EMBL" id="LR796187">
    <property type="protein sequence ID" value="CAB4126003.1"/>
    <property type="molecule type" value="Genomic_DNA"/>
</dbReference>
<gene>
    <name evidence="3" type="ORF">UFOVP181_235</name>
    <name evidence="2" type="ORF">UFOVP57_404</name>
</gene>
<feature type="region of interest" description="Disordered" evidence="1">
    <location>
        <begin position="46"/>
        <end position="85"/>
    </location>
</feature>
<evidence type="ECO:0000313" key="2">
    <source>
        <dbReference type="EMBL" id="CAB4126003.1"/>
    </source>
</evidence>